<organism evidence="2 3">
    <name type="scientific">Bradyrhizobium zhengyangense</name>
    <dbReference type="NCBI Taxonomy" id="2911009"/>
    <lineage>
        <taxon>Bacteria</taxon>
        <taxon>Pseudomonadati</taxon>
        <taxon>Pseudomonadota</taxon>
        <taxon>Alphaproteobacteria</taxon>
        <taxon>Hyphomicrobiales</taxon>
        <taxon>Nitrobacteraceae</taxon>
        <taxon>Bradyrhizobium</taxon>
    </lineage>
</organism>
<feature type="compositionally biased region" description="Basic residues" evidence="1">
    <location>
        <begin position="43"/>
        <end position="56"/>
    </location>
</feature>
<evidence type="ECO:0000256" key="1">
    <source>
        <dbReference type="SAM" id="MobiDB-lite"/>
    </source>
</evidence>
<proteinExistence type="predicted"/>
<accession>A0A9X1R8H8</accession>
<name>A0A9X1R8H8_9BRAD</name>
<dbReference type="AlphaFoldDB" id="A0A9X1R8H8"/>
<reference evidence="2" key="1">
    <citation type="submission" date="2022-01" db="EMBL/GenBank/DDBJ databases">
        <title>Genome sequnece data of strain Bradyrhizobium sp. nov.</title>
        <authorList>
            <person name="Zhang J."/>
        </authorList>
    </citation>
    <scope>NUCLEOTIDE SEQUENCE</scope>
    <source>
        <strain evidence="2">WYCCWR 13023</strain>
    </source>
</reference>
<feature type="compositionally biased region" description="Basic and acidic residues" evidence="1">
    <location>
        <begin position="17"/>
        <end position="42"/>
    </location>
</feature>
<dbReference type="RefSeq" id="WP_237862437.1">
    <property type="nucleotide sequence ID" value="NZ_JAKLTY010000004.1"/>
</dbReference>
<dbReference type="Proteomes" id="UP001139054">
    <property type="component" value="Unassembled WGS sequence"/>
</dbReference>
<sequence>MAEIRKLSVEKTIEKLRSADQQVSRDQRLEAKTDELNEEIRRMKAQRKRLDRRKQD</sequence>
<gene>
    <name evidence="2" type="ORF">L6654_07510</name>
</gene>
<protein>
    <submittedName>
        <fullName evidence="2">Uncharacterized protein</fullName>
    </submittedName>
</protein>
<evidence type="ECO:0000313" key="3">
    <source>
        <dbReference type="Proteomes" id="UP001139054"/>
    </source>
</evidence>
<comment type="caution">
    <text evidence="2">The sequence shown here is derived from an EMBL/GenBank/DDBJ whole genome shotgun (WGS) entry which is preliminary data.</text>
</comment>
<feature type="region of interest" description="Disordered" evidence="1">
    <location>
        <begin position="17"/>
        <end position="56"/>
    </location>
</feature>
<evidence type="ECO:0000313" key="2">
    <source>
        <dbReference type="EMBL" id="MCG2626468.1"/>
    </source>
</evidence>
<dbReference type="EMBL" id="JAKLTY010000004">
    <property type="protein sequence ID" value="MCG2626468.1"/>
    <property type="molecule type" value="Genomic_DNA"/>
</dbReference>